<dbReference type="InterPro" id="IPR027463">
    <property type="entry name" value="AcrB_DN_DC_subdom"/>
</dbReference>
<dbReference type="GO" id="GO:0022857">
    <property type="term" value="F:transmembrane transporter activity"/>
    <property type="evidence" value="ECO:0007669"/>
    <property type="project" value="InterPro"/>
</dbReference>
<evidence type="ECO:0000313" key="2">
    <source>
        <dbReference type="Proteomes" id="UP000243096"/>
    </source>
</evidence>
<keyword evidence="2" id="KW-1185">Reference proteome</keyword>
<gene>
    <name evidence="1" type="ORF">B0O95_106131</name>
</gene>
<dbReference type="InterPro" id="IPR001036">
    <property type="entry name" value="Acrflvin-R"/>
</dbReference>
<protein>
    <submittedName>
        <fullName evidence="1">AcrB/AcrD/AcrF family protein</fullName>
    </submittedName>
</protein>
<dbReference type="Pfam" id="PF00873">
    <property type="entry name" value="ACR_tran"/>
    <property type="match status" value="1"/>
</dbReference>
<name>A0A2P5KAN1_9BURK</name>
<sequence length="75" mass="8015">MRVWLDPQKVAQRGMAASDVINAIREQNVQVAAGVVGASPALPGAPLQLSVNAQGRLQTEEQFGHRAEDHRLMAG</sequence>
<dbReference type="AlphaFoldDB" id="A0A2P5KAN1"/>
<proteinExistence type="predicted"/>
<dbReference type="SUPFAM" id="SSF82714">
    <property type="entry name" value="Multidrug efflux transporter AcrB TolC docking domain, DN and DC subdomains"/>
    <property type="match status" value="1"/>
</dbReference>
<dbReference type="Proteomes" id="UP000243096">
    <property type="component" value="Unassembled WGS sequence"/>
</dbReference>
<comment type="caution">
    <text evidence="1">The sequence shown here is derived from an EMBL/GenBank/DDBJ whole genome shotgun (WGS) entry which is preliminary data.</text>
</comment>
<evidence type="ECO:0000313" key="1">
    <source>
        <dbReference type="EMBL" id="PPB83740.1"/>
    </source>
</evidence>
<dbReference type="GO" id="GO:0016020">
    <property type="term" value="C:membrane"/>
    <property type="evidence" value="ECO:0007669"/>
    <property type="project" value="InterPro"/>
</dbReference>
<dbReference type="Gene3D" id="3.30.2090.10">
    <property type="entry name" value="Multidrug efflux transporter AcrB TolC docking domain, DN and DC subdomains"/>
    <property type="match status" value="1"/>
</dbReference>
<accession>A0A2P5KAN1</accession>
<organism evidence="1 2">
    <name type="scientific">Mycetohabitans endofungorum</name>
    <dbReference type="NCBI Taxonomy" id="417203"/>
    <lineage>
        <taxon>Bacteria</taxon>
        <taxon>Pseudomonadati</taxon>
        <taxon>Pseudomonadota</taxon>
        <taxon>Betaproteobacteria</taxon>
        <taxon>Burkholderiales</taxon>
        <taxon>Burkholderiaceae</taxon>
        <taxon>Mycetohabitans</taxon>
    </lineage>
</organism>
<reference evidence="1 2" key="1">
    <citation type="submission" date="2018-01" db="EMBL/GenBank/DDBJ databases">
        <title>Genomic Encyclopedia of Type Strains, Phase III (KMG-III): the genomes of soil and plant-associated and newly described type strains.</title>
        <authorList>
            <person name="Whitman W."/>
        </authorList>
    </citation>
    <scope>NUCLEOTIDE SEQUENCE [LARGE SCALE GENOMIC DNA]</scope>
    <source>
        <strain evidence="1 2">HKI456</strain>
    </source>
</reference>
<dbReference type="EMBL" id="PRDW01000006">
    <property type="protein sequence ID" value="PPB83740.1"/>
    <property type="molecule type" value="Genomic_DNA"/>
</dbReference>